<name>A0A3Q2X281_HAPBU</name>
<dbReference type="InterPro" id="IPR050087">
    <property type="entry name" value="AON_synthase_class-II"/>
</dbReference>
<evidence type="ECO:0000259" key="6">
    <source>
        <dbReference type="Pfam" id="PF09029"/>
    </source>
</evidence>
<sequence length="463" mass="52021">LCAVVKKCKYPFLNFGPNVFFYLCGRSSLVSYALKCPVMTDMASSPLSRALPSSALYPKCKLKLPTGHFTPPAVQAVGSKYPFLTAEMVQKNNSLKPFFHNLFSAVQKNPDHTYRFFHTKRDVPVWCSNNYLGMSHHPKIIKAIIYAVQKHGASAGGAPNISITSNFHVDLHYVLPDLPWKDVAELFTLCFVMLPATSILRFFFFLLFILQGCEIYSEAGNHASVIQGLRNSWLLEKSDSSTSKIVAIRSMDGKYVVLLLERCAYLKGCATLLTSLVLLHLWMNCMLEDYKAPEEEGLKTDKVMKKMDIISGTLCFIEDLISMPCCAAGFFSTKSLPPMLLAGEYIKILKSEEGQMLRRKHQTTVKLLRQMLMDSGFPVVHCPNHIILVQTVGNAEKNTVVCDTMMSCDNINVQAIDYPAVDHTPQMMDYFFSVSLTIQLPILFLSPALAECNFCQQLVHFER</sequence>
<comment type="cofactor">
    <cofactor evidence="1">
        <name>pyridoxal 5'-phosphate</name>
        <dbReference type="ChEBI" id="CHEBI:597326"/>
    </cofactor>
</comment>
<dbReference type="InterPro" id="IPR015118">
    <property type="entry name" value="5aminolev_synth_preseq"/>
</dbReference>
<dbReference type="Gene3D" id="3.90.1150.10">
    <property type="entry name" value="Aspartate Aminotransferase, domain 1"/>
    <property type="match status" value="2"/>
</dbReference>
<dbReference type="GO" id="GO:0048821">
    <property type="term" value="P:erythrocyte development"/>
    <property type="evidence" value="ECO:0007669"/>
    <property type="project" value="TreeGrafter"/>
</dbReference>
<accession>A0A3Q2X281</accession>
<dbReference type="Ensembl" id="ENSHBUT00000026804.1">
    <property type="protein sequence ID" value="ENSHBUP00000033172.1"/>
    <property type="gene ID" value="ENSHBUG00000000657.1"/>
</dbReference>
<keyword evidence="5" id="KW-0812">Transmembrane</keyword>
<evidence type="ECO:0000313" key="7">
    <source>
        <dbReference type="Ensembl" id="ENSHBUP00000033172.1"/>
    </source>
</evidence>
<keyword evidence="5" id="KW-0472">Membrane</keyword>
<keyword evidence="4" id="KW-0012">Acyltransferase</keyword>
<dbReference type="GO" id="GO:0006783">
    <property type="term" value="P:heme biosynthetic process"/>
    <property type="evidence" value="ECO:0007669"/>
    <property type="project" value="TreeGrafter"/>
</dbReference>
<dbReference type="InterPro" id="IPR015421">
    <property type="entry name" value="PyrdxlP-dep_Trfase_major"/>
</dbReference>
<comment type="similarity">
    <text evidence="2">Belongs to the class-II pyridoxal-phosphate-dependent aminotransferase family.</text>
</comment>
<dbReference type="GO" id="GO:0042541">
    <property type="term" value="P:hemoglobin biosynthetic process"/>
    <property type="evidence" value="ECO:0007669"/>
    <property type="project" value="TreeGrafter"/>
</dbReference>
<keyword evidence="3" id="KW-0808">Transferase</keyword>
<keyword evidence="8" id="KW-1185">Reference proteome</keyword>
<dbReference type="Proteomes" id="UP000264840">
    <property type="component" value="Unplaced"/>
</dbReference>
<dbReference type="InterPro" id="IPR015424">
    <property type="entry name" value="PyrdxlP-dep_Trfase"/>
</dbReference>
<dbReference type="GO" id="GO:0005759">
    <property type="term" value="C:mitochondrial matrix"/>
    <property type="evidence" value="ECO:0007669"/>
    <property type="project" value="InterPro"/>
</dbReference>
<keyword evidence="5" id="KW-1133">Transmembrane helix</keyword>
<dbReference type="PANTHER" id="PTHR13693:SF102">
    <property type="entry name" value="2-AMINO-3-KETOBUTYRATE COENZYME A LIGASE, MITOCHONDRIAL"/>
    <property type="match status" value="1"/>
</dbReference>
<evidence type="ECO:0000256" key="4">
    <source>
        <dbReference type="ARBA" id="ARBA00023315"/>
    </source>
</evidence>
<organism evidence="7 8">
    <name type="scientific">Haplochromis burtoni</name>
    <name type="common">Burton's mouthbrooder</name>
    <name type="synonym">Chromis burtoni</name>
    <dbReference type="NCBI Taxonomy" id="8153"/>
    <lineage>
        <taxon>Eukaryota</taxon>
        <taxon>Metazoa</taxon>
        <taxon>Chordata</taxon>
        <taxon>Craniata</taxon>
        <taxon>Vertebrata</taxon>
        <taxon>Euteleostomi</taxon>
        <taxon>Actinopterygii</taxon>
        <taxon>Neopterygii</taxon>
        <taxon>Teleostei</taxon>
        <taxon>Neoteleostei</taxon>
        <taxon>Acanthomorphata</taxon>
        <taxon>Ovalentaria</taxon>
        <taxon>Cichlomorphae</taxon>
        <taxon>Cichliformes</taxon>
        <taxon>Cichlidae</taxon>
        <taxon>African cichlids</taxon>
        <taxon>Pseudocrenilabrinae</taxon>
        <taxon>Haplochromini</taxon>
        <taxon>Haplochromis</taxon>
    </lineage>
</organism>
<dbReference type="PANTHER" id="PTHR13693">
    <property type="entry name" value="CLASS II AMINOTRANSFERASE/8-AMINO-7-OXONONANOATE SYNTHASE"/>
    <property type="match status" value="1"/>
</dbReference>
<dbReference type="InterPro" id="IPR015422">
    <property type="entry name" value="PyrdxlP-dep_Trfase_small"/>
</dbReference>
<evidence type="ECO:0000256" key="3">
    <source>
        <dbReference type="ARBA" id="ARBA00022679"/>
    </source>
</evidence>
<dbReference type="GO" id="GO:0003870">
    <property type="term" value="F:5-aminolevulinate synthase activity"/>
    <property type="evidence" value="ECO:0007669"/>
    <property type="project" value="InterPro"/>
</dbReference>
<reference evidence="7" key="1">
    <citation type="submission" date="2025-08" db="UniProtKB">
        <authorList>
            <consortium name="Ensembl"/>
        </authorList>
    </citation>
    <scope>IDENTIFICATION</scope>
</reference>
<feature type="domain" description="5-aminolevulinate synthase presequence" evidence="6">
    <location>
        <begin position="3"/>
        <end position="94"/>
    </location>
</feature>
<evidence type="ECO:0000313" key="8">
    <source>
        <dbReference type="Proteomes" id="UP000264840"/>
    </source>
</evidence>
<dbReference type="GO" id="GO:0030170">
    <property type="term" value="F:pyridoxal phosphate binding"/>
    <property type="evidence" value="ECO:0007669"/>
    <property type="project" value="InterPro"/>
</dbReference>
<dbReference type="GeneTree" id="ENSGT00940000156030"/>
<dbReference type="Gene3D" id="3.40.640.10">
    <property type="entry name" value="Type I PLP-dependent aspartate aminotransferase-like (Major domain)"/>
    <property type="match status" value="1"/>
</dbReference>
<evidence type="ECO:0000256" key="1">
    <source>
        <dbReference type="ARBA" id="ARBA00001933"/>
    </source>
</evidence>
<evidence type="ECO:0000256" key="2">
    <source>
        <dbReference type="ARBA" id="ARBA00008392"/>
    </source>
</evidence>
<protein>
    <submittedName>
        <fullName evidence="7">5'-aminolevulinate synthase 1</fullName>
    </submittedName>
</protein>
<proteinExistence type="inferred from homology"/>
<dbReference type="SUPFAM" id="SSF53383">
    <property type="entry name" value="PLP-dependent transferases"/>
    <property type="match status" value="2"/>
</dbReference>
<dbReference type="Pfam" id="PF09029">
    <property type="entry name" value="Preseq_ALAS"/>
    <property type="match status" value="1"/>
</dbReference>
<evidence type="ECO:0000256" key="5">
    <source>
        <dbReference type="SAM" id="Phobius"/>
    </source>
</evidence>
<feature type="transmembrane region" description="Helical" evidence="5">
    <location>
        <begin position="186"/>
        <end position="210"/>
    </location>
</feature>
<reference evidence="7" key="2">
    <citation type="submission" date="2025-09" db="UniProtKB">
        <authorList>
            <consortium name="Ensembl"/>
        </authorList>
    </citation>
    <scope>IDENTIFICATION</scope>
</reference>
<dbReference type="STRING" id="8153.ENSHBUP00000033172"/>
<dbReference type="AlphaFoldDB" id="A0A3Q2X281"/>